<protein>
    <submittedName>
        <fullName evidence="2">Endonuclease</fullName>
    </submittedName>
</protein>
<dbReference type="AlphaFoldDB" id="A0A099ICW8"/>
<dbReference type="InterPro" id="IPR050312">
    <property type="entry name" value="IolE/XylAMocC-like"/>
</dbReference>
<dbReference type="RefSeq" id="WP_044903599.1">
    <property type="nucleotide sequence ID" value="NZ_JQIF01000008.1"/>
</dbReference>
<comment type="caution">
    <text evidence="2">The sequence shown here is derived from an EMBL/GenBank/DDBJ whole genome shotgun (WGS) entry which is preliminary data.</text>
</comment>
<dbReference type="InterPro" id="IPR036237">
    <property type="entry name" value="Xyl_isomerase-like_sf"/>
</dbReference>
<proteinExistence type="predicted"/>
<evidence type="ECO:0000313" key="3">
    <source>
        <dbReference type="Proteomes" id="UP000030008"/>
    </source>
</evidence>
<dbReference type="PANTHER" id="PTHR12110">
    <property type="entry name" value="HYDROXYPYRUVATE ISOMERASE"/>
    <property type="match status" value="1"/>
</dbReference>
<gene>
    <name evidence="2" type="ORF">CIAN88_01575</name>
</gene>
<keyword evidence="2" id="KW-0540">Nuclease</keyword>
<accession>A0A099ICW8</accession>
<reference evidence="2 3" key="1">
    <citation type="submission" date="2014-08" db="EMBL/GenBank/DDBJ databases">
        <title>Clostridium innocuum, an unnegligible vancomycin-resistant pathogen causing extra-intestinal infections.</title>
        <authorList>
            <person name="Feng Y."/>
            <person name="Chiu C.-H."/>
        </authorList>
    </citation>
    <scope>NUCLEOTIDE SEQUENCE [LARGE SCALE GENOMIC DNA]</scope>
    <source>
        <strain evidence="2 3">AN88</strain>
    </source>
</reference>
<keyword evidence="2" id="KW-0378">Hydrolase</keyword>
<name>A0A099ICW8_CLOIN</name>
<evidence type="ECO:0000259" key="1">
    <source>
        <dbReference type="Pfam" id="PF01261"/>
    </source>
</evidence>
<keyword evidence="2" id="KW-0255">Endonuclease</keyword>
<evidence type="ECO:0000313" key="2">
    <source>
        <dbReference type="EMBL" id="KGJ54803.1"/>
    </source>
</evidence>
<dbReference type="InterPro" id="IPR013022">
    <property type="entry name" value="Xyl_isomerase-like_TIM-brl"/>
</dbReference>
<dbReference type="GO" id="GO:0004519">
    <property type="term" value="F:endonuclease activity"/>
    <property type="evidence" value="ECO:0007669"/>
    <property type="project" value="UniProtKB-KW"/>
</dbReference>
<dbReference type="PANTHER" id="PTHR12110:SF41">
    <property type="entry name" value="INOSOSE DEHYDRATASE"/>
    <property type="match status" value="1"/>
</dbReference>
<sequence length="273" mass="32115">MNFKDRLCAMNCHYRFYELEDFFQSVHKLGMHYVELWSGPMHYYVDARRHESPEQLKKLCDRYQITIIGICPEQTNPKPNNIAVKQKHRQEEVLNYYRQMIDIACELECRQVLVTSGWCYYSETVEEAWNRSVVMMKRITDYAKQRNVILALEALQPEESRLVNTIQDIRRYRNEVGSSCLKVCIDFGAMARMGHTPREYFEAFGSDIVHIHFVDGNPTGHLAWGDGSRDLKADLAVLEEYGYPGYLSLETATQRYYEKPWSAEMKTLKSFEE</sequence>
<dbReference type="Proteomes" id="UP000030008">
    <property type="component" value="Unassembled WGS sequence"/>
</dbReference>
<dbReference type="SUPFAM" id="SSF51658">
    <property type="entry name" value="Xylose isomerase-like"/>
    <property type="match status" value="1"/>
</dbReference>
<dbReference type="Gene3D" id="3.20.20.150">
    <property type="entry name" value="Divalent-metal-dependent TIM barrel enzymes"/>
    <property type="match status" value="1"/>
</dbReference>
<feature type="domain" description="Xylose isomerase-like TIM barrel" evidence="1">
    <location>
        <begin position="23"/>
        <end position="270"/>
    </location>
</feature>
<organism evidence="2 3">
    <name type="scientific">Clostridium innocuum</name>
    <dbReference type="NCBI Taxonomy" id="1522"/>
    <lineage>
        <taxon>Bacteria</taxon>
        <taxon>Bacillati</taxon>
        <taxon>Bacillota</taxon>
        <taxon>Clostridia</taxon>
        <taxon>Eubacteriales</taxon>
        <taxon>Clostridiaceae</taxon>
        <taxon>Clostridium</taxon>
    </lineage>
</organism>
<dbReference type="EMBL" id="JQIF01000008">
    <property type="protein sequence ID" value="KGJ54803.1"/>
    <property type="molecule type" value="Genomic_DNA"/>
</dbReference>
<dbReference type="Pfam" id="PF01261">
    <property type="entry name" value="AP_endonuc_2"/>
    <property type="match status" value="1"/>
</dbReference>